<feature type="compositionally biased region" description="Low complexity" evidence="1">
    <location>
        <begin position="21"/>
        <end position="35"/>
    </location>
</feature>
<feature type="region of interest" description="Disordered" evidence="1">
    <location>
        <begin position="1"/>
        <end position="35"/>
    </location>
</feature>
<evidence type="ECO:0000256" key="1">
    <source>
        <dbReference type="SAM" id="MobiDB-lite"/>
    </source>
</evidence>
<protein>
    <submittedName>
        <fullName evidence="2">Uncharacterized protein</fullName>
    </submittedName>
</protein>
<name>A0A0A9DWP5_ARUDO</name>
<reference evidence="2" key="1">
    <citation type="submission" date="2014-09" db="EMBL/GenBank/DDBJ databases">
        <authorList>
            <person name="Magalhaes I.L.F."/>
            <person name="Oliveira U."/>
            <person name="Santos F.R."/>
            <person name="Vidigal T.H.D.A."/>
            <person name="Brescovit A.D."/>
            <person name="Santos A.J."/>
        </authorList>
    </citation>
    <scope>NUCLEOTIDE SEQUENCE</scope>
    <source>
        <tissue evidence="2">Shoot tissue taken approximately 20 cm above the soil surface</tissue>
    </source>
</reference>
<feature type="compositionally biased region" description="Basic residues" evidence="1">
    <location>
        <begin position="1"/>
        <end position="11"/>
    </location>
</feature>
<evidence type="ECO:0000313" key="2">
    <source>
        <dbReference type="EMBL" id="JAD90085.1"/>
    </source>
</evidence>
<dbReference type="AlphaFoldDB" id="A0A0A9DWP5"/>
<proteinExistence type="predicted"/>
<organism evidence="2">
    <name type="scientific">Arundo donax</name>
    <name type="common">Giant reed</name>
    <name type="synonym">Donax arundinaceus</name>
    <dbReference type="NCBI Taxonomy" id="35708"/>
    <lineage>
        <taxon>Eukaryota</taxon>
        <taxon>Viridiplantae</taxon>
        <taxon>Streptophyta</taxon>
        <taxon>Embryophyta</taxon>
        <taxon>Tracheophyta</taxon>
        <taxon>Spermatophyta</taxon>
        <taxon>Magnoliopsida</taxon>
        <taxon>Liliopsida</taxon>
        <taxon>Poales</taxon>
        <taxon>Poaceae</taxon>
        <taxon>PACMAD clade</taxon>
        <taxon>Arundinoideae</taxon>
        <taxon>Arundineae</taxon>
        <taxon>Arundo</taxon>
    </lineage>
</organism>
<dbReference type="EMBL" id="GBRH01207810">
    <property type="protein sequence ID" value="JAD90085.1"/>
    <property type="molecule type" value="Transcribed_RNA"/>
</dbReference>
<sequence length="35" mass="3817">MLLSYIKKRRTNLPQSPRTGPAPAARASLPSLVKP</sequence>
<reference evidence="2" key="2">
    <citation type="journal article" date="2015" name="Data Brief">
        <title>Shoot transcriptome of the giant reed, Arundo donax.</title>
        <authorList>
            <person name="Barrero R.A."/>
            <person name="Guerrero F.D."/>
            <person name="Moolhuijzen P."/>
            <person name="Goolsby J.A."/>
            <person name="Tidwell J."/>
            <person name="Bellgard S.E."/>
            <person name="Bellgard M.I."/>
        </authorList>
    </citation>
    <scope>NUCLEOTIDE SEQUENCE</scope>
    <source>
        <tissue evidence="2">Shoot tissue taken approximately 20 cm above the soil surface</tissue>
    </source>
</reference>
<accession>A0A0A9DWP5</accession>